<dbReference type="InterPro" id="IPR010642">
    <property type="entry name" value="Invasion_prot_B"/>
</dbReference>
<proteinExistence type="predicted"/>
<comment type="caution">
    <text evidence="1">The sequence shown here is derived from an EMBL/GenBank/DDBJ whole genome shotgun (WGS) entry which is preliminary data.</text>
</comment>
<evidence type="ECO:0000313" key="1">
    <source>
        <dbReference type="EMBL" id="GAG09941.1"/>
    </source>
</evidence>
<name>X0WBA1_9ZZZZ</name>
<dbReference type="Pfam" id="PF06776">
    <property type="entry name" value="IalB"/>
    <property type="match status" value="1"/>
</dbReference>
<dbReference type="InterPro" id="IPR038696">
    <property type="entry name" value="IalB_sf"/>
</dbReference>
<gene>
    <name evidence="1" type="ORF">S01H1_44758</name>
</gene>
<protein>
    <recommendedName>
        <fullName evidence="2">Invasion associated locus B family protein</fullName>
    </recommendedName>
</protein>
<sequence>MALQRVATHFALAKPQAAVFLMSMALEFLIHGCTARRRAIASLGLALAIVVGLAGHAQSQTPATDAAPGATGPGSVVRETHGAWQVSCRTPPGAKEEKCALVQSVTAEDRPNVGLTVVFYKAIGENKKLLRVVVPLGVLLPTGLGLKIDNEDVGNAPFLKCGKRGCVAEVVLQTEVIGKLKKGENAMFIIFDTPEAGIGIPVSLEGFTDAFASLK</sequence>
<organism evidence="1">
    <name type="scientific">marine sediment metagenome</name>
    <dbReference type="NCBI Taxonomy" id="412755"/>
    <lineage>
        <taxon>unclassified sequences</taxon>
        <taxon>metagenomes</taxon>
        <taxon>ecological metagenomes</taxon>
    </lineage>
</organism>
<dbReference type="Gene3D" id="2.60.40.1880">
    <property type="entry name" value="Invasion associated locus B (IalB) protein"/>
    <property type="match status" value="1"/>
</dbReference>
<dbReference type="AlphaFoldDB" id="X0WBA1"/>
<evidence type="ECO:0008006" key="2">
    <source>
        <dbReference type="Google" id="ProtNLM"/>
    </source>
</evidence>
<reference evidence="1" key="1">
    <citation type="journal article" date="2014" name="Front. Microbiol.">
        <title>High frequency of phylogenetically diverse reductive dehalogenase-homologous genes in deep subseafloor sedimentary metagenomes.</title>
        <authorList>
            <person name="Kawai M."/>
            <person name="Futagami T."/>
            <person name="Toyoda A."/>
            <person name="Takaki Y."/>
            <person name="Nishi S."/>
            <person name="Hori S."/>
            <person name="Arai W."/>
            <person name="Tsubouchi T."/>
            <person name="Morono Y."/>
            <person name="Uchiyama I."/>
            <person name="Ito T."/>
            <person name="Fujiyama A."/>
            <person name="Inagaki F."/>
            <person name="Takami H."/>
        </authorList>
    </citation>
    <scope>NUCLEOTIDE SEQUENCE</scope>
    <source>
        <strain evidence="1">Expedition CK06-06</strain>
    </source>
</reference>
<accession>X0WBA1</accession>
<dbReference type="EMBL" id="BARS01028562">
    <property type="protein sequence ID" value="GAG09941.1"/>
    <property type="molecule type" value="Genomic_DNA"/>
</dbReference>